<dbReference type="AlphaFoldDB" id="A0A8C1IG61"/>
<reference evidence="2" key="1">
    <citation type="submission" date="2025-08" db="UniProtKB">
        <authorList>
            <consortium name="Ensembl"/>
        </authorList>
    </citation>
    <scope>IDENTIFICATION</scope>
</reference>
<name>A0A8C1IG61_CYPCA</name>
<evidence type="ECO:0000256" key="1">
    <source>
        <dbReference type="SAM" id="SignalP"/>
    </source>
</evidence>
<feature type="signal peptide" evidence="1">
    <location>
        <begin position="1"/>
        <end position="18"/>
    </location>
</feature>
<proteinExistence type="predicted"/>
<organism evidence="2 3">
    <name type="scientific">Cyprinus carpio</name>
    <name type="common">Common carp</name>
    <dbReference type="NCBI Taxonomy" id="7962"/>
    <lineage>
        <taxon>Eukaryota</taxon>
        <taxon>Metazoa</taxon>
        <taxon>Chordata</taxon>
        <taxon>Craniata</taxon>
        <taxon>Vertebrata</taxon>
        <taxon>Euteleostomi</taxon>
        <taxon>Actinopterygii</taxon>
        <taxon>Neopterygii</taxon>
        <taxon>Teleostei</taxon>
        <taxon>Ostariophysi</taxon>
        <taxon>Cypriniformes</taxon>
        <taxon>Cyprinidae</taxon>
        <taxon>Cyprininae</taxon>
        <taxon>Cyprinus</taxon>
    </lineage>
</organism>
<accession>A0A8C1IG61</accession>
<sequence length="111" mass="12573">SIHFTLVVLVKIRRFSLCVFVCSDSILWSISKKPWCFCVLKALKALRAAPKRKCPSHYCTGGNSEAPDWLKPLCTLIININERASQKQLKTFFFVSCFKFASNGHFSALTL</sequence>
<evidence type="ECO:0000313" key="2">
    <source>
        <dbReference type="Ensembl" id="ENSCCRP00010016954.1"/>
    </source>
</evidence>
<evidence type="ECO:0000313" key="3">
    <source>
        <dbReference type="Proteomes" id="UP000694427"/>
    </source>
</evidence>
<dbReference type="Proteomes" id="UP000694427">
    <property type="component" value="Unplaced"/>
</dbReference>
<evidence type="ECO:0008006" key="4">
    <source>
        <dbReference type="Google" id="ProtNLM"/>
    </source>
</evidence>
<protein>
    <recommendedName>
        <fullName evidence="4">Secreted protein</fullName>
    </recommendedName>
</protein>
<feature type="chain" id="PRO_5034219949" description="Secreted protein" evidence="1">
    <location>
        <begin position="19"/>
        <end position="111"/>
    </location>
</feature>
<keyword evidence="1" id="KW-0732">Signal</keyword>
<reference evidence="2" key="2">
    <citation type="submission" date="2025-09" db="UniProtKB">
        <authorList>
            <consortium name="Ensembl"/>
        </authorList>
    </citation>
    <scope>IDENTIFICATION</scope>
</reference>
<dbReference type="Ensembl" id="ENSCCRT00010018456.1">
    <property type="protein sequence ID" value="ENSCCRP00010016954.1"/>
    <property type="gene ID" value="ENSCCRG00010007250.1"/>
</dbReference>
<keyword evidence="3" id="KW-1185">Reference proteome</keyword>